<dbReference type="AlphaFoldDB" id="W2IM10"/>
<proteinExistence type="predicted"/>
<protein>
    <submittedName>
        <fullName evidence="1">Uncharacterized protein</fullName>
    </submittedName>
</protein>
<sequence length="54" mass="5938">MCTDPVCIGIWLGAPASRMRQDSTVRVEEFAWQCSAVDCARSKDVHFDASGGFE</sequence>
<accession>W2IM10</accession>
<evidence type="ECO:0000313" key="1">
    <source>
        <dbReference type="EMBL" id="ETL35110.1"/>
    </source>
</evidence>
<dbReference type="Proteomes" id="UP000053864">
    <property type="component" value="Unassembled WGS sequence"/>
</dbReference>
<reference evidence="1" key="1">
    <citation type="submission" date="2013-11" db="EMBL/GenBank/DDBJ databases">
        <title>The Genome Sequence of Phytophthora parasitica CJ05E6.</title>
        <authorList>
            <consortium name="The Broad Institute Genomics Platform"/>
            <person name="Russ C."/>
            <person name="Tyler B."/>
            <person name="Panabieres F."/>
            <person name="Shan W."/>
            <person name="Tripathy S."/>
            <person name="Grunwald N."/>
            <person name="Machado M."/>
            <person name="Johnson C.S."/>
            <person name="Arredondo F."/>
            <person name="Hong C."/>
            <person name="Coffey M."/>
            <person name="Young S.K."/>
            <person name="Zeng Q."/>
            <person name="Gargeya S."/>
            <person name="Fitzgerald M."/>
            <person name="Abouelleil A."/>
            <person name="Alvarado L."/>
            <person name="Chapman S.B."/>
            <person name="Gainer-Dewar J."/>
            <person name="Goldberg J."/>
            <person name="Griggs A."/>
            <person name="Gujja S."/>
            <person name="Hansen M."/>
            <person name="Howarth C."/>
            <person name="Imamovic A."/>
            <person name="Ireland A."/>
            <person name="Larimer J."/>
            <person name="McCowan C."/>
            <person name="Murphy C."/>
            <person name="Pearson M."/>
            <person name="Poon T.W."/>
            <person name="Priest M."/>
            <person name="Roberts A."/>
            <person name="Saif S."/>
            <person name="Shea T."/>
            <person name="Sykes S."/>
            <person name="Wortman J."/>
            <person name="Nusbaum C."/>
            <person name="Birren B."/>
        </authorList>
    </citation>
    <scope>NUCLEOTIDE SEQUENCE [LARGE SCALE GENOMIC DNA]</scope>
    <source>
        <strain evidence="1">CJ05E6</strain>
    </source>
</reference>
<gene>
    <name evidence="1" type="ORF">L916_12723</name>
</gene>
<organism evidence="1">
    <name type="scientific">Phytophthora nicotianae</name>
    <name type="common">Potato buckeye rot agent</name>
    <name type="synonym">Phytophthora parasitica</name>
    <dbReference type="NCBI Taxonomy" id="4792"/>
    <lineage>
        <taxon>Eukaryota</taxon>
        <taxon>Sar</taxon>
        <taxon>Stramenopiles</taxon>
        <taxon>Oomycota</taxon>
        <taxon>Peronosporomycetes</taxon>
        <taxon>Peronosporales</taxon>
        <taxon>Peronosporaceae</taxon>
        <taxon>Phytophthora</taxon>
    </lineage>
</organism>
<dbReference type="EMBL" id="KI674095">
    <property type="protein sequence ID" value="ETL35110.1"/>
    <property type="molecule type" value="Genomic_DNA"/>
</dbReference>
<name>W2IM10_PHYNI</name>